<organism evidence="2 3">
    <name type="scientific">Kibdelosporangium aridum</name>
    <dbReference type="NCBI Taxonomy" id="2030"/>
    <lineage>
        <taxon>Bacteria</taxon>
        <taxon>Bacillati</taxon>
        <taxon>Actinomycetota</taxon>
        <taxon>Actinomycetes</taxon>
        <taxon>Pseudonocardiales</taxon>
        <taxon>Pseudonocardiaceae</taxon>
        <taxon>Kibdelosporangium</taxon>
    </lineage>
</organism>
<evidence type="ECO:0000313" key="2">
    <source>
        <dbReference type="EMBL" id="RSM84358.1"/>
    </source>
</evidence>
<accession>A0A428Z8M7</accession>
<protein>
    <submittedName>
        <fullName evidence="2">Methyltransferase domain-containing protein</fullName>
    </submittedName>
</protein>
<dbReference type="InterPro" id="IPR029063">
    <property type="entry name" value="SAM-dependent_MTases_sf"/>
</dbReference>
<name>A0A428Z8M7_KIBAR</name>
<feature type="domain" description="Methyltransferase" evidence="1">
    <location>
        <begin position="33"/>
        <end position="126"/>
    </location>
</feature>
<keyword evidence="2" id="KW-0808">Transferase</keyword>
<dbReference type="SUPFAM" id="SSF53335">
    <property type="entry name" value="S-adenosyl-L-methionine-dependent methyltransferases"/>
    <property type="match status" value="1"/>
</dbReference>
<reference evidence="2 3" key="1">
    <citation type="submission" date="2018-05" db="EMBL/GenBank/DDBJ databases">
        <title>Evolution of GPA BGCs.</title>
        <authorList>
            <person name="Waglechner N."/>
            <person name="Wright G.D."/>
        </authorList>
    </citation>
    <scope>NUCLEOTIDE SEQUENCE [LARGE SCALE GENOMIC DNA]</scope>
    <source>
        <strain evidence="2 3">A82846</strain>
    </source>
</reference>
<dbReference type="Proteomes" id="UP000287547">
    <property type="component" value="Unassembled WGS sequence"/>
</dbReference>
<sequence>MRRPGVIGAVAPSSPGLADLLAAITPTTGSPMVVELGPGTGSVTAAIQRRLPATGRHIAVEIDQAMIDFLAAAHPGVDVVHGDAANLTDLGVRADAVVSGLPWSLFQPELQRRILDQVAAILTPDGAFTTFAYRHAGALAGARSFHRLLHAVFDEVIISHTIWRNMPPARIYVCRRPLAVQTFDGLAAKTRGVGRD</sequence>
<dbReference type="InterPro" id="IPR041698">
    <property type="entry name" value="Methyltransf_25"/>
</dbReference>
<dbReference type="EMBL" id="QHKI01000017">
    <property type="protein sequence ID" value="RSM84358.1"/>
    <property type="molecule type" value="Genomic_DNA"/>
</dbReference>
<evidence type="ECO:0000259" key="1">
    <source>
        <dbReference type="Pfam" id="PF13649"/>
    </source>
</evidence>
<dbReference type="Gene3D" id="3.40.50.150">
    <property type="entry name" value="Vaccinia Virus protein VP39"/>
    <property type="match status" value="1"/>
</dbReference>
<comment type="caution">
    <text evidence="2">The sequence shown here is derived from an EMBL/GenBank/DDBJ whole genome shotgun (WGS) entry which is preliminary data.</text>
</comment>
<dbReference type="AlphaFoldDB" id="A0A428Z8M7"/>
<dbReference type="Pfam" id="PF13649">
    <property type="entry name" value="Methyltransf_25"/>
    <property type="match status" value="1"/>
</dbReference>
<evidence type="ECO:0000313" key="3">
    <source>
        <dbReference type="Proteomes" id="UP000287547"/>
    </source>
</evidence>
<dbReference type="CDD" id="cd02440">
    <property type="entry name" value="AdoMet_MTases"/>
    <property type="match status" value="1"/>
</dbReference>
<dbReference type="GO" id="GO:0032259">
    <property type="term" value="P:methylation"/>
    <property type="evidence" value="ECO:0007669"/>
    <property type="project" value="UniProtKB-KW"/>
</dbReference>
<proteinExistence type="predicted"/>
<keyword evidence="2" id="KW-0489">Methyltransferase</keyword>
<dbReference type="OrthoDB" id="3528482at2"/>
<dbReference type="GO" id="GO:0008168">
    <property type="term" value="F:methyltransferase activity"/>
    <property type="evidence" value="ECO:0007669"/>
    <property type="project" value="UniProtKB-KW"/>
</dbReference>
<gene>
    <name evidence="2" type="ORF">DMH04_21295</name>
</gene>